<protein>
    <submittedName>
        <fullName evidence="1">Minor capsid protein</fullName>
    </submittedName>
</protein>
<accession>A0A8S5SJB4</accession>
<organism evidence="1">
    <name type="scientific">Myoviridae sp. ct04y17</name>
    <dbReference type="NCBI Taxonomy" id="2827652"/>
    <lineage>
        <taxon>Viruses</taxon>
        <taxon>Duplodnaviria</taxon>
        <taxon>Heunggongvirae</taxon>
        <taxon>Uroviricota</taxon>
        <taxon>Caudoviricetes</taxon>
    </lineage>
</organism>
<evidence type="ECO:0000313" key="1">
    <source>
        <dbReference type="EMBL" id="DAF50751.1"/>
    </source>
</evidence>
<reference evidence="1" key="1">
    <citation type="journal article" date="2021" name="Proc. Natl. Acad. Sci. U.S.A.">
        <title>A Catalog of Tens of Thousands of Viruses from Human Metagenomes Reveals Hidden Associations with Chronic Diseases.</title>
        <authorList>
            <person name="Tisza M.J."/>
            <person name="Buck C.B."/>
        </authorList>
    </citation>
    <scope>NUCLEOTIDE SEQUENCE</scope>
    <source>
        <strain evidence="1">Ct04y17</strain>
    </source>
</reference>
<sequence>MINKEEISKIADYYFQVKRLANGIKSSTKERAEKFSKDLLAVFLLAGAKSFKSISKLPDSQKEKVLELTKKFREDIYNDIYQYVLESNKLSLELNDDLGWEYISMTDNGIKEYMERTYGGETTKQRINTNTNRFRTVVEVYLANTLLSIKTNNIEKITDEVQKKIWNNISSPYNVSFIPPSKQKHYGRGYATNGISQLYVIEQQMILGIFNEANYNSWKNIPNFKGWRTAVTSKNPCQFCIDEQYRIHTDRPKLPFHAHCLCILYPVFT</sequence>
<proteinExistence type="predicted"/>
<name>A0A8S5SJB4_9CAUD</name>
<dbReference type="EMBL" id="BK032600">
    <property type="protein sequence ID" value="DAF50751.1"/>
    <property type="molecule type" value="Genomic_DNA"/>
</dbReference>